<dbReference type="PANTHER" id="PTHR36531:SF6">
    <property type="entry name" value="DNA REPLICATION ATP-DEPENDENT HELICASE_NUCLEASE DNA2"/>
    <property type="match status" value="1"/>
</dbReference>
<dbReference type="InterPro" id="IPR011604">
    <property type="entry name" value="PDDEXK-like_dom_sf"/>
</dbReference>
<sequence length="156" mass="18220">MFVFDVEIAGIAIAAICILGIYVWWMREIPLSIDSKLWKGQIFTGRPDAVIKKGPWHIPIEYKSSNYDEPMESHRLQLLCYCFLLEEAGFKVPYGLLQYRGKKFKIRWNKRTKGYLMQIADEALDVLSKDFPPPPLEEGDGRCYKCAYRFICKQQD</sequence>
<dbReference type="Gene3D" id="3.90.320.10">
    <property type="match status" value="1"/>
</dbReference>
<dbReference type="Proteomes" id="UP000005273">
    <property type="component" value="Unassembled WGS sequence"/>
</dbReference>
<dbReference type="AlphaFoldDB" id="A0A0T5X8U3"/>
<evidence type="ECO:0000256" key="3">
    <source>
        <dbReference type="ARBA" id="ARBA00022723"/>
    </source>
</evidence>
<keyword evidence="3" id="KW-0479">Metal-binding</keyword>
<comment type="cofactor">
    <cofactor evidence="1">
        <name>[4Fe-4S] cluster</name>
        <dbReference type="ChEBI" id="CHEBI:49883"/>
    </cofactor>
</comment>
<dbReference type="InterPro" id="IPR051827">
    <property type="entry name" value="Cas4_exonuclease"/>
</dbReference>
<comment type="caution">
    <text evidence="9">The sequence shown here is derived from an EMBL/GenBank/DDBJ whole genome shotgun (WGS) entry which is preliminary data.</text>
</comment>
<dbReference type="GO" id="GO:0051536">
    <property type="term" value="F:iron-sulfur cluster binding"/>
    <property type="evidence" value="ECO:0007669"/>
    <property type="project" value="UniProtKB-KW"/>
</dbReference>
<keyword evidence="10" id="KW-1185">Reference proteome</keyword>
<evidence type="ECO:0000313" key="10">
    <source>
        <dbReference type="Proteomes" id="UP000005273"/>
    </source>
</evidence>
<dbReference type="PANTHER" id="PTHR36531">
    <property type="entry name" value="CRISPR-ASSOCIATED EXONUCLEASE CAS4"/>
    <property type="match status" value="1"/>
</dbReference>
<proteinExistence type="predicted"/>
<keyword evidence="7" id="KW-1133">Transmembrane helix</keyword>
<dbReference type="STRING" id="592015.HMPREF1705_04086"/>
<evidence type="ECO:0000256" key="4">
    <source>
        <dbReference type="ARBA" id="ARBA00022801"/>
    </source>
</evidence>
<evidence type="ECO:0000256" key="5">
    <source>
        <dbReference type="ARBA" id="ARBA00023004"/>
    </source>
</evidence>
<keyword evidence="6" id="KW-0411">Iron-sulfur</keyword>
<evidence type="ECO:0000259" key="8">
    <source>
        <dbReference type="Pfam" id="PF01930"/>
    </source>
</evidence>
<keyword evidence="7" id="KW-0472">Membrane</keyword>
<name>A0A0T5X8U3_9BACT</name>
<dbReference type="GO" id="GO:0004518">
    <property type="term" value="F:nuclease activity"/>
    <property type="evidence" value="ECO:0007669"/>
    <property type="project" value="UniProtKB-KW"/>
</dbReference>
<evidence type="ECO:0000256" key="6">
    <source>
        <dbReference type="ARBA" id="ARBA00023014"/>
    </source>
</evidence>
<evidence type="ECO:0000313" key="9">
    <source>
        <dbReference type="EMBL" id="KRT34839.1"/>
    </source>
</evidence>
<feature type="transmembrane region" description="Helical" evidence="7">
    <location>
        <begin position="6"/>
        <end position="25"/>
    </location>
</feature>
<dbReference type="GO" id="GO:0016787">
    <property type="term" value="F:hydrolase activity"/>
    <property type="evidence" value="ECO:0007669"/>
    <property type="project" value="UniProtKB-KW"/>
</dbReference>
<keyword evidence="4" id="KW-0378">Hydrolase</keyword>
<dbReference type="eggNOG" id="COG1468">
    <property type="taxonomic scope" value="Bacteria"/>
</dbReference>
<accession>A0A0T5X8U3</accession>
<keyword evidence="7" id="KW-0812">Transmembrane</keyword>
<keyword evidence="2" id="KW-0540">Nuclease</keyword>
<keyword evidence="5" id="KW-0408">Iron</keyword>
<reference evidence="10" key="1">
    <citation type="submission" date="2012-09" db="EMBL/GenBank/DDBJ databases">
        <authorList>
            <person name="Weinstock G."/>
            <person name="Sodergren E."/>
            <person name="Clifton S."/>
            <person name="Fulton L."/>
            <person name="Fulton B."/>
            <person name="Courtney L."/>
            <person name="Fronick C."/>
            <person name="Harrison M."/>
            <person name="Strong C."/>
            <person name="Farmer C."/>
            <person name="Delehaunty K."/>
            <person name="Markovic C."/>
            <person name="Hall O."/>
            <person name="Minx P."/>
            <person name="Tomlinson C."/>
            <person name="Mitreva M."/>
            <person name="Nelson J."/>
            <person name="Hou S."/>
            <person name="Wollam A."/>
            <person name="Pepin K.H."/>
            <person name="Johnson M."/>
            <person name="Bhonagiri V."/>
            <person name="Nash W.E."/>
            <person name="Suruliraj S."/>
            <person name="Warren W."/>
            <person name="Chinwalla A."/>
            <person name="Mardis E.R."/>
            <person name="Wilson R.K."/>
        </authorList>
    </citation>
    <scope>NUCLEOTIDE SEQUENCE [LARGE SCALE GENOMIC DNA]</scope>
    <source>
        <strain evidence="10">OS1</strain>
    </source>
</reference>
<organism evidence="9 10">
    <name type="scientific">Acetomicrobium hydrogeniformans ATCC BAA-1850</name>
    <dbReference type="NCBI Taxonomy" id="592015"/>
    <lineage>
        <taxon>Bacteria</taxon>
        <taxon>Thermotogati</taxon>
        <taxon>Synergistota</taxon>
        <taxon>Synergistia</taxon>
        <taxon>Synergistales</taxon>
        <taxon>Acetomicrobiaceae</taxon>
        <taxon>Acetomicrobium</taxon>
    </lineage>
</organism>
<dbReference type="GO" id="GO:0046872">
    <property type="term" value="F:metal ion binding"/>
    <property type="evidence" value="ECO:0007669"/>
    <property type="project" value="UniProtKB-KW"/>
</dbReference>
<evidence type="ECO:0000256" key="2">
    <source>
        <dbReference type="ARBA" id="ARBA00022722"/>
    </source>
</evidence>
<feature type="domain" description="DUF83" evidence="8">
    <location>
        <begin position="44"/>
        <end position="153"/>
    </location>
</feature>
<dbReference type="EMBL" id="ACJX03000001">
    <property type="protein sequence ID" value="KRT34839.1"/>
    <property type="molecule type" value="Genomic_DNA"/>
</dbReference>
<dbReference type="InterPro" id="IPR022765">
    <property type="entry name" value="Dna2/Cas4_DUF83"/>
</dbReference>
<gene>
    <name evidence="9" type="ORF">HMPREF1705_04086</name>
</gene>
<dbReference type="Pfam" id="PF01930">
    <property type="entry name" value="Cas_Cas4"/>
    <property type="match status" value="1"/>
</dbReference>
<evidence type="ECO:0000256" key="1">
    <source>
        <dbReference type="ARBA" id="ARBA00001966"/>
    </source>
</evidence>
<evidence type="ECO:0000256" key="7">
    <source>
        <dbReference type="SAM" id="Phobius"/>
    </source>
</evidence>
<protein>
    <recommendedName>
        <fullName evidence="8">DUF83 domain-containing protein</fullName>
    </recommendedName>
</protein>
<dbReference type="RefSeq" id="WP_040347743.1">
    <property type="nucleotide sequence ID" value="NZ_ACJX03000001.1"/>
</dbReference>